<dbReference type="EMBL" id="JAUOZS010000001">
    <property type="protein sequence ID" value="MDT8900617.1"/>
    <property type="molecule type" value="Genomic_DNA"/>
</dbReference>
<organism evidence="1 2">
    <name type="scientific">Anaeroselena agilis</name>
    <dbReference type="NCBI Taxonomy" id="3063788"/>
    <lineage>
        <taxon>Bacteria</taxon>
        <taxon>Bacillati</taxon>
        <taxon>Bacillota</taxon>
        <taxon>Negativicutes</taxon>
        <taxon>Acetonemataceae</taxon>
        <taxon>Anaeroselena</taxon>
    </lineage>
</organism>
<proteinExistence type="predicted"/>
<protein>
    <submittedName>
        <fullName evidence="1">Uncharacterized protein</fullName>
    </submittedName>
</protein>
<dbReference type="RefSeq" id="WP_413779153.1">
    <property type="nucleotide sequence ID" value="NZ_JAUOZS010000001.1"/>
</dbReference>
<comment type="caution">
    <text evidence="1">The sequence shown here is derived from an EMBL/GenBank/DDBJ whole genome shotgun (WGS) entry which is preliminary data.</text>
</comment>
<reference evidence="1 2" key="1">
    <citation type="submission" date="2023-07" db="EMBL/GenBank/DDBJ databases">
        <title>The novel representative of Negativicutes class, Anaeroselena agilis gen. nov. sp. nov.</title>
        <authorList>
            <person name="Prokofeva M.I."/>
            <person name="Elcheninov A.G."/>
            <person name="Klyukina A."/>
            <person name="Kublanov I.V."/>
            <person name="Frolov E.N."/>
            <person name="Podosokorskaya O.A."/>
        </authorList>
    </citation>
    <scope>NUCLEOTIDE SEQUENCE [LARGE SCALE GENOMIC DNA]</scope>
    <source>
        <strain evidence="1 2">4137-cl</strain>
    </source>
</reference>
<evidence type="ECO:0000313" key="2">
    <source>
        <dbReference type="Proteomes" id="UP001254848"/>
    </source>
</evidence>
<gene>
    <name evidence="1" type="ORF">Q4T40_05105</name>
</gene>
<accession>A0ABU3NWR8</accession>
<keyword evidence="2" id="KW-1185">Reference proteome</keyword>
<sequence>MNVIETYKNDRYCLKVIQDETPANPREDFDNLGTMIGFSRDYVMGDKHNYYSYRHFLECMAAEYGFKGWAENASDRTLASFLERHLIILPYYLYARDGLAIANGWDYDRDGFLRADGFLYVSKQAVREEWKVKRISPALRAQVLRVLKVEFETYEQYRQGEVYGFILHELKARDCLACGGEAGCEVCPEVEDEEIDSCWGFYGDDPKVNGMMDHLPEAARGLLG</sequence>
<name>A0ABU3NWR8_9FIRM</name>
<evidence type="ECO:0000313" key="1">
    <source>
        <dbReference type="EMBL" id="MDT8900617.1"/>
    </source>
</evidence>
<dbReference type="Proteomes" id="UP001254848">
    <property type="component" value="Unassembled WGS sequence"/>
</dbReference>